<evidence type="ECO:0000256" key="6">
    <source>
        <dbReference type="ARBA" id="ARBA00023002"/>
    </source>
</evidence>
<dbReference type="InterPro" id="IPR036188">
    <property type="entry name" value="FAD/NAD-bd_sf"/>
</dbReference>
<dbReference type="GO" id="GO:0001735">
    <property type="term" value="F:prenylcysteine oxidase activity"/>
    <property type="evidence" value="ECO:0007669"/>
    <property type="project" value="InterPro"/>
</dbReference>
<dbReference type="InterPro" id="IPR010795">
    <property type="entry name" value="Prenylcys_lyase"/>
</dbReference>
<evidence type="ECO:0000313" key="11">
    <source>
        <dbReference type="EMBL" id="KAK4155652.1"/>
    </source>
</evidence>
<keyword evidence="12" id="KW-1185">Reference proteome</keyword>
<keyword evidence="4 9" id="KW-0732">Signal</keyword>
<dbReference type="Proteomes" id="UP001302745">
    <property type="component" value="Unassembled WGS sequence"/>
</dbReference>
<feature type="chain" id="PRO_5043047462" description="Prenylcysteine lyase domain-containing protein" evidence="9">
    <location>
        <begin position="21"/>
        <end position="532"/>
    </location>
</feature>
<dbReference type="Gene3D" id="3.50.50.60">
    <property type="entry name" value="FAD/NAD(P)-binding domain"/>
    <property type="match status" value="1"/>
</dbReference>
<feature type="signal peptide" evidence="9">
    <location>
        <begin position="1"/>
        <end position="20"/>
    </location>
</feature>
<feature type="domain" description="Prenylcysteine lyase" evidence="10">
    <location>
        <begin position="133"/>
        <end position="507"/>
    </location>
</feature>
<organism evidence="11 12">
    <name type="scientific">Chaetomidium leptoderma</name>
    <dbReference type="NCBI Taxonomy" id="669021"/>
    <lineage>
        <taxon>Eukaryota</taxon>
        <taxon>Fungi</taxon>
        <taxon>Dikarya</taxon>
        <taxon>Ascomycota</taxon>
        <taxon>Pezizomycotina</taxon>
        <taxon>Sordariomycetes</taxon>
        <taxon>Sordariomycetidae</taxon>
        <taxon>Sordariales</taxon>
        <taxon>Chaetomiaceae</taxon>
        <taxon>Chaetomidium</taxon>
    </lineage>
</organism>
<comment type="similarity">
    <text evidence="2">Belongs to the prenylcysteine oxidase family.</text>
</comment>
<evidence type="ECO:0000313" key="12">
    <source>
        <dbReference type="Proteomes" id="UP001302745"/>
    </source>
</evidence>
<keyword evidence="7" id="KW-0325">Glycoprotein</keyword>
<keyword evidence="5" id="KW-0274">FAD</keyword>
<dbReference type="GO" id="GO:0030327">
    <property type="term" value="P:prenylated protein catabolic process"/>
    <property type="evidence" value="ECO:0007669"/>
    <property type="project" value="TreeGrafter"/>
</dbReference>
<feature type="compositionally biased region" description="Basic and acidic residues" evidence="8">
    <location>
        <begin position="516"/>
        <end position="532"/>
    </location>
</feature>
<dbReference type="PANTHER" id="PTHR15944">
    <property type="entry name" value="FARNESYLCYSTEINE LYASE"/>
    <property type="match status" value="1"/>
</dbReference>
<dbReference type="SUPFAM" id="SSF51905">
    <property type="entry name" value="FAD/NAD(P)-binding domain"/>
    <property type="match status" value="1"/>
</dbReference>
<keyword evidence="3" id="KW-0285">Flavoprotein</keyword>
<comment type="caution">
    <text evidence="11">The sequence shown here is derived from an EMBL/GenBank/DDBJ whole genome shotgun (WGS) entry which is preliminary data.</text>
</comment>
<reference evidence="11" key="2">
    <citation type="submission" date="2023-05" db="EMBL/GenBank/DDBJ databases">
        <authorList>
            <consortium name="Lawrence Berkeley National Laboratory"/>
            <person name="Steindorff A."/>
            <person name="Hensen N."/>
            <person name="Bonometti L."/>
            <person name="Westerberg I."/>
            <person name="Brannstrom I.O."/>
            <person name="Guillou S."/>
            <person name="Cros-Aarteil S."/>
            <person name="Calhoun S."/>
            <person name="Haridas S."/>
            <person name="Kuo A."/>
            <person name="Mondo S."/>
            <person name="Pangilinan J."/>
            <person name="Riley R."/>
            <person name="Labutti K."/>
            <person name="Andreopoulos B."/>
            <person name="Lipzen A."/>
            <person name="Chen C."/>
            <person name="Yanf M."/>
            <person name="Daum C."/>
            <person name="Ng V."/>
            <person name="Clum A."/>
            <person name="Ohm R."/>
            <person name="Martin F."/>
            <person name="Silar P."/>
            <person name="Natvig D."/>
            <person name="Lalanne C."/>
            <person name="Gautier V."/>
            <person name="Ament-Velasquez S.L."/>
            <person name="Kruys A."/>
            <person name="Hutchinson M.I."/>
            <person name="Powell A.J."/>
            <person name="Barry K."/>
            <person name="Miller A.N."/>
            <person name="Grigoriev I.V."/>
            <person name="Debuchy R."/>
            <person name="Gladieux P."/>
            <person name="Thoren M.H."/>
            <person name="Johannesson H."/>
        </authorList>
    </citation>
    <scope>NUCLEOTIDE SEQUENCE</scope>
    <source>
        <strain evidence="11">CBS 538.74</strain>
    </source>
</reference>
<comment type="cofactor">
    <cofactor evidence="1">
        <name>FAD</name>
        <dbReference type="ChEBI" id="CHEBI:57692"/>
    </cofactor>
</comment>
<dbReference type="EMBL" id="MU856883">
    <property type="protein sequence ID" value="KAK4155652.1"/>
    <property type="molecule type" value="Genomic_DNA"/>
</dbReference>
<keyword evidence="6" id="KW-0560">Oxidoreductase</keyword>
<evidence type="ECO:0000256" key="4">
    <source>
        <dbReference type="ARBA" id="ARBA00022729"/>
    </source>
</evidence>
<accession>A0AAN6VQX1</accession>
<reference evidence="11" key="1">
    <citation type="journal article" date="2023" name="Mol. Phylogenet. Evol.">
        <title>Genome-scale phylogeny and comparative genomics of the fungal order Sordariales.</title>
        <authorList>
            <person name="Hensen N."/>
            <person name="Bonometti L."/>
            <person name="Westerberg I."/>
            <person name="Brannstrom I.O."/>
            <person name="Guillou S."/>
            <person name="Cros-Aarteil S."/>
            <person name="Calhoun S."/>
            <person name="Haridas S."/>
            <person name="Kuo A."/>
            <person name="Mondo S."/>
            <person name="Pangilinan J."/>
            <person name="Riley R."/>
            <person name="LaButti K."/>
            <person name="Andreopoulos B."/>
            <person name="Lipzen A."/>
            <person name="Chen C."/>
            <person name="Yan M."/>
            <person name="Daum C."/>
            <person name="Ng V."/>
            <person name="Clum A."/>
            <person name="Steindorff A."/>
            <person name="Ohm R.A."/>
            <person name="Martin F."/>
            <person name="Silar P."/>
            <person name="Natvig D.O."/>
            <person name="Lalanne C."/>
            <person name="Gautier V."/>
            <person name="Ament-Velasquez S.L."/>
            <person name="Kruys A."/>
            <person name="Hutchinson M.I."/>
            <person name="Powell A.J."/>
            <person name="Barry K."/>
            <person name="Miller A.N."/>
            <person name="Grigoriev I.V."/>
            <person name="Debuchy R."/>
            <person name="Gladieux P."/>
            <person name="Hiltunen Thoren M."/>
            <person name="Johannesson H."/>
        </authorList>
    </citation>
    <scope>NUCLEOTIDE SEQUENCE</scope>
    <source>
        <strain evidence="11">CBS 538.74</strain>
    </source>
</reference>
<sequence>MRLKFNLVTVAAALLGLGLTQESDQRQIAIIGAGAAGASAAYSLQKFAAEAGVHVNITLFEKTDHIGGRSLTINPFDDPAQRFEQGASIFVQANPILYGAMTEFGLSQRVLDADSNPVMGIWDGDCFVFTVDNSAPTWWNTLKTVLKYGVTAPQRAQQLTAATITKFLRLYEPEFFPFQSLTQRAQQLGLVEATGVTGQQFLSANNIGARYAHDLIQASTRVNYASNLAHLHGLTTMVSLGAQGATSVQGGNWQIFHEMAQRSGALIALNTAVVGVEKTSGGSSTSSKYTVQTTSGSTPGSPATHPVAFDNVIMANPYQFSGISAGEGVLQTPIEEIPYVQLHVTIFTSPSWFSPRFFDLPNSAKVPGLVLTTLAQSDTLTSGVNGVGKAGFFSLNNLGKATNPQTQQKEYVYKIFSPEIVTAQFLSRLMGATVPGGFTGGNSPISWYKPHVFQSYPKSTPRVTFQDPIVGSGVYYTSGIEGFISTMETSALMGKNVARLIVDDMVSANAGGTRVKGRDSSVWEEKQRPLAH</sequence>
<dbReference type="GO" id="GO:0030328">
    <property type="term" value="P:prenylcysteine catabolic process"/>
    <property type="evidence" value="ECO:0007669"/>
    <property type="project" value="InterPro"/>
</dbReference>
<dbReference type="PANTHER" id="PTHR15944:SF0">
    <property type="entry name" value="PRENYLCYSTEINE LYASE DOMAIN-CONTAINING PROTEIN"/>
    <property type="match status" value="1"/>
</dbReference>
<proteinExistence type="inferred from homology"/>
<gene>
    <name evidence="11" type="ORF">C8A00DRAFT_41749</name>
</gene>
<name>A0AAN6VQX1_9PEZI</name>
<evidence type="ECO:0000256" key="8">
    <source>
        <dbReference type="SAM" id="MobiDB-lite"/>
    </source>
</evidence>
<evidence type="ECO:0000256" key="5">
    <source>
        <dbReference type="ARBA" id="ARBA00022827"/>
    </source>
</evidence>
<feature type="region of interest" description="Disordered" evidence="8">
    <location>
        <begin position="512"/>
        <end position="532"/>
    </location>
</feature>
<evidence type="ECO:0000256" key="2">
    <source>
        <dbReference type="ARBA" id="ARBA00009967"/>
    </source>
</evidence>
<dbReference type="PIRSF" id="PIRSF036292">
    <property type="entry name" value="Prenylcysteine_oxidase"/>
    <property type="match status" value="1"/>
</dbReference>
<dbReference type="Pfam" id="PF07156">
    <property type="entry name" value="Prenylcys_lyase"/>
    <property type="match status" value="1"/>
</dbReference>
<feature type="region of interest" description="Disordered" evidence="8">
    <location>
        <begin position="278"/>
        <end position="302"/>
    </location>
</feature>
<protein>
    <recommendedName>
        <fullName evidence="10">Prenylcysteine lyase domain-containing protein</fullName>
    </recommendedName>
</protein>
<dbReference type="InterPro" id="IPR017046">
    <property type="entry name" value="Prenylcysteine_Oxase1"/>
</dbReference>
<evidence type="ECO:0000256" key="7">
    <source>
        <dbReference type="ARBA" id="ARBA00023180"/>
    </source>
</evidence>
<evidence type="ECO:0000259" key="10">
    <source>
        <dbReference type="Pfam" id="PF07156"/>
    </source>
</evidence>
<dbReference type="Pfam" id="PF13450">
    <property type="entry name" value="NAD_binding_8"/>
    <property type="match status" value="1"/>
</dbReference>
<evidence type="ECO:0000256" key="1">
    <source>
        <dbReference type="ARBA" id="ARBA00001974"/>
    </source>
</evidence>
<evidence type="ECO:0000256" key="3">
    <source>
        <dbReference type="ARBA" id="ARBA00022630"/>
    </source>
</evidence>
<dbReference type="AlphaFoldDB" id="A0AAN6VQX1"/>
<evidence type="ECO:0000256" key="9">
    <source>
        <dbReference type="SAM" id="SignalP"/>
    </source>
</evidence>